<evidence type="ECO:0000313" key="4">
    <source>
        <dbReference type="EMBL" id="GLC77825.1"/>
    </source>
</evidence>
<evidence type="ECO:0000256" key="2">
    <source>
        <dbReference type="SAM" id="MobiDB-lite"/>
    </source>
</evidence>
<evidence type="ECO:0000313" key="5">
    <source>
        <dbReference type="Proteomes" id="UP001165080"/>
    </source>
</evidence>
<feature type="compositionally biased region" description="Pro residues" evidence="2">
    <location>
        <begin position="842"/>
        <end position="853"/>
    </location>
</feature>
<keyword evidence="5" id="KW-1185">Reference proteome</keyword>
<keyword evidence="3" id="KW-0812">Transmembrane</keyword>
<keyword evidence="3" id="KW-1133">Transmembrane helix</keyword>
<reference evidence="4 5" key="1">
    <citation type="journal article" date="2023" name="Commun. Biol.">
        <title>Reorganization of the ancestral sex-determining regions during the evolution of trioecy in Pleodorina starrii.</title>
        <authorList>
            <person name="Takahashi K."/>
            <person name="Suzuki S."/>
            <person name="Kawai-Toyooka H."/>
            <person name="Yamamoto K."/>
            <person name="Hamaji T."/>
            <person name="Ootsuki R."/>
            <person name="Yamaguchi H."/>
            <person name="Kawachi M."/>
            <person name="Higashiyama T."/>
            <person name="Nozaki H."/>
        </authorList>
    </citation>
    <scope>NUCLEOTIDE SEQUENCE [LARGE SCALE GENOMIC DNA]</scope>
    <source>
        <strain evidence="4 5">NIES-4479</strain>
    </source>
</reference>
<evidence type="ECO:0000256" key="3">
    <source>
        <dbReference type="SAM" id="Phobius"/>
    </source>
</evidence>
<evidence type="ECO:0000256" key="1">
    <source>
        <dbReference type="ARBA" id="ARBA00004430"/>
    </source>
</evidence>
<feature type="compositionally biased region" description="Low complexity" evidence="2">
    <location>
        <begin position="668"/>
        <end position="678"/>
    </location>
</feature>
<feature type="compositionally biased region" description="Acidic residues" evidence="2">
    <location>
        <begin position="379"/>
        <end position="425"/>
    </location>
</feature>
<protein>
    <submittedName>
        <fullName evidence="4">Uncharacterized protein</fullName>
    </submittedName>
</protein>
<dbReference type="InterPro" id="IPR032675">
    <property type="entry name" value="LRR_dom_sf"/>
</dbReference>
<dbReference type="OrthoDB" id="548585at2759"/>
<feature type="compositionally biased region" description="Polar residues" evidence="2">
    <location>
        <begin position="758"/>
        <end position="767"/>
    </location>
</feature>
<dbReference type="Proteomes" id="UP001165080">
    <property type="component" value="Unassembled WGS sequence"/>
</dbReference>
<feature type="compositionally biased region" description="Low complexity" evidence="2">
    <location>
        <begin position="818"/>
        <end position="837"/>
    </location>
</feature>
<sequence>MPRRETQGRLYAVLNLVYNYVEYRDVLRGLQVCRRLRRELPGSLTRITATHMKQAGLQYMSRTFRLLEELVIVQDPPGPRTPTESEEGDEDEWRFYDSRERDQEHEECFWESCQLDFSRVRFHCLHRLALKRCPLVSMNFNTRNTPMLTHLRVCDNQGPDAQALRLNLPELRHLKLEGVILFTTTGFTKSLSTCSRLVSVEVDDVRGHGSLRRVLDLDLPNCQLLLIRECGINGIRLAAPKLRILDLSGNPHLQEIQIQPRSGPALLVDIRGSPISSPEIAPHLQQHPRVGRARVLNVESNGCWEWAPLPAGCQQPRTAADVARSAALGMDWEPAGWAEKPGRGGRRRSASSWTLTEMCEWEEHFLRGEEWWAPNRDEEREEDIEGEEGEEGEEYTDGEGWGEYDGEEEGEDEGEEVGGEGEEEGAVGGSRQVHAVAAAEQDNRTLQLAPLRPPGQLAWGAQPPALSCNDARPPAAAFAATAVCGSGSLMPAAGGGYGGPVPALPNQMMVLQGPAGNGARLLMGNGAMAGGGMAAGPLLQLDASHRPVAPTSWPMPHRLARALAAGQDPSAQHCHPGAMMAPVSAAPGAWLAGGAVQVPSMGAASASGTAAVGRHGEGTGRPVLGPLQQQLQLSLQQHHPQHPQPLGCAALAPISKPRAAIAVEGSAQQQIQWQQRQKQQQRDQVDMPAPRSTEQHQWRILGHQQAERQQQQAGIVRRERSATVPREAAGQAQLHTGLEVAPESQLQLQQQQRGKMSLTDQRWQQQRDAMAIAARERQPQMPSDGRGQQPSEVTDDTQRKRRAPSSAALRPHPRQRAHATATPPTPQQLLPQGAAPANIAHPQPPSRGPPPQPSVNTAALRAARFLPQQQPSAAEAMATAMAGMVGVMGAFAAASTHMIAGMAAMQRQQRNREGEGEQTAVPLAAAAALGAANPAGTDPANGLGVAAGGLLEPELDAGGGIGGGGGQLPAALHVAMAQARQIMAVAQRVVAQVEGLGMGGQQRHE</sequence>
<feature type="transmembrane region" description="Helical" evidence="3">
    <location>
        <begin position="876"/>
        <end position="900"/>
    </location>
</feature>
<gene>
    <name evidence="4" type="primary">PSMT05</name>
    <name evidence="4" type="ORF">PLESTB_000957800</name>
</gene>
<dbReference type="AlphaFoldDB" id="A0A9W6C3I5"/>
<dbReference type="EMBL" id="BRXU01000012">
    <property type="protein sequence ID" value="GLC77825.1"/>
    <property type="molecule type" value="Genomic_DNA"/>
</dbReference>
<keyword evidence="3" id="KW-0472">Membrane</keyword>
<feature type="region of interest" description="Disordered" evidence="2">
    <location>
        <begin position="374"/>
        <end position="431"/>
    </location>
</feature>
<dbReference type="Gene3D" id="3.80.10.10">
    <property type="entry name" value="Ribonuclease Inhibitor"/>
    <property type="match status" value="1"/>
</dbReference>
<name>A0A9W6C3I5_9CHLO</name>
<dbReference type="SUPFAM" id="SSF52058">
    <property type="entry name" value="L domain-like"/>
    <property type="match status" value="1"/>
</dbReference>
<accession>A0A9W6C3I5</accession>
<comment type="subcellular location">
    <subcellularLocation>
        <location evidence="1">Cytoplasm</location>
        <location evidence="1">Cytoskeleton</location>
        <location evidence="1">Cilium axoneme</location>
    </subcellularLocation>
</comment>
<feature type="region of interest" description="Disordered" evidence="2">
    <location>
        <begin position="662"/>
        <end position="855"/>
    </location>
</feature>
<dbReference type="GO" id="GO:0005930">
    <property type="term" value="C:axoneme"/>
    <property type="evidence" value="ECO:0007669"/>
    <property type="project" value="UniProtKB-SubCell"/>
</dbReference>
<organism evidence="4 5">
    <name type="scientific">Pleodorina starrii</name>
    <dbReference type="NCBI Taxonomy" id="330485"/>
    <lineage>
        <taxon>Eukaryota</taxon>
        <taxon>Viridiplantae</taxon>
        <taxon>Chlorophyta</taxon>
        <taxon>core chlorophytes</taxon>
        <taxon>Chlorophyceae</taxon>
        <taxon>CS clade</taxon>
        <taxon>Chlamydomonadales</taxon>
        <taxon>Volvocaceae</taxon>
        <taxon>Pleodorina</taxon>
    </lineage>
</organism>
<comment type="caution">
    <text evidence="4">The sequence shown here is derived from an EMBL/GenBank/DDBJ whole genome shotgun (WGS) entry which is preliminary data.</text>
</comment>
<proteinExistence type="predicted"/>